<dbReference type="InterPro" id="IPR009039">
    <property type="entry name" value="EAR"/>
</dbReference>
<dbReference type="FunFam" id="2.60.40.2030:FF:000009">
    <property type="entry name" value="adhesion G-protein coupled receptor V1"/>
    <property type="match status" value="1"/>
</dbReference>
<dbReference type="InterPro" id="IPR046338">
    <property type="entry name" value="GAIN_dom_sf"/>
</dbReference>
<evidence type="ECO:0000256" key="3">
    <source>
        <dbReference type="ARBA" id="ARBA00004651"/>
    </source>
</evidence>
<dbReference type="FunFam" id="2.60.40.2030:FF:000023">
    <property type="entry name" value="Adhesion G protein-coupled receptor V1"/>
    <property type="match status" value="1"/>
</dbReference>
<evidence type="ECO:0000256" key="2">
    <source>
        <dbReference type="ARBA" id="ARBA00004437"/>
    </source>
</evidence>
<dbReference type="Gene3D" id="2.60.220.50">
    <property type="match status" value="1"/>
</dbReference>
<keyword evidence="24" id="KW-1185">Reference proteome</keyword>
<evidence type="ECO:0000256" key="11">
    <source>
        <dbReference type="ARBA" id="ARBA00022989"/>
    </source>
</evidence>
<dbReference type="Proteomes" id="UP000031443">
    <property type="component" value="Unassembled WGS sequence"/>
</dbReference>
<dbReference type="GO" id="GO:0071277">
    <property type="term" value="P:cellular response to calcium ion"/>
    <property type="evidence" value="ECO:0007669"/>
    <property type="project" value="TreeGrafter"/>
</dbReference>
<evidence type="ECO:0000313" key="24">
    <source>
        <dbReference type="Proteomes" id="UP000031443"/>
    </source>
</evidence>
<comment type="similarity">
    <text evidence="4">Belongs to the G-protein coupled receptor 2 family. Adhesion G-protein coupled receptor (ADGR) subfamily.</text>
</comment>
<keyword evidence="10" id="KW-0106">Calcium</keyword>
<evidence type="ECO:0000259" key="22">
    <source>
        <dbReference type="PROSITE" id="PS50221"/>
    </source>
</evidence>
<evidence type="ECO:0000256" key="6">
    <source>
        <dbReference type="ARBA" id="ARBA00022692"/>
    </source>
</evidence>
<dbReference type="STRING" id="8469.M7BZ56"/>
<feature type="domain" description="GAIN-B" evidence="22">
    <location>
        <begin position="5550"/>
        <end position="5709"/>
    </location>
</feature>
<dbReference type="Pfam" id="PF03736">
    <property type="entry name" value="EPTP"/>
    <property type="match status" value="1"/>
</dbReference>
<reference evidence="24" key="1">
    <citation type="journal article" date="2013" name="Nat. Genet.">
        <title>The draft genomes of soft-shell turtle and green sea turtle yield insights into the development and evolution of the turtle-specific body plan.</title>
        <authorList>
            <person name="Wang Z."/>
            <person name="Pascual-Anaya J."/>
            <person name="Zadissa A."/>
            <person name="Li W."/>
            <person name="Niimura Y."/>
            <person name="Huang Z."/>
            <person name="Li C."/>
            <person name="White S."/>
            <person name="Xiong Z."/>
            <person name="Fang D."/>
            <person name="Wang B."/>
            <person name="Ming Y."/>
            <person name="Chen Y."/>
            <person name="Zheng Y."/>
            <person name="Kuraku S."/>
            <person name="Pignatelli M."/>
            <person name="Herrero J."/>
            <person name="Beal K."/>
            <person name="Nozawa M."/>
            <person name="Li Q."/>
            <person name="Wang J."/>
            <person name="Zhang H."/>
            <person name="Yu L."/>
            <person name="Shigenobu S."/>
            <person name="Wang J."/>
            <person name="Liu J."/>
            <person name="Flicek P."/>
            <person name="Searle S."/>
            <person name="Wang J."/>
            <person name="Kuratani S."/>
            <person name="Yin Y."/>
            <person name="Aken B."/>
            <person name="Zhang G."/>
            <person name="Irie N."/>
        </authorList>
    </citation>
    <scope>NUCLEOTIDE SEQUENCE [LARGE SCALE GENOMIC DNA]</scope>
</reference>
<evidence type="ECO:0000256" key="12">
    <source>
        <dbReference type="ARBA" id="ARBA00023040"/>
    </source>
</evidence>
<dbReference type="PANTHER" id="PTHR46682:SF1">
    <property type="entry name" value="ADHESION G-PROTEIN COUPLED RECEPTOR V1"/>
    <property type="match status" value="1"/>
</dbReference>
<dbReference type="PANTHER" id="PTHR46682">
    <property type="entry name" value="ADHESION G-PROTEIN COUPLED RECEPTOR V1"/>
    <property type="match status" value="1"/>
</dbReference>
<evidence type="ECO:0000256" key="19">
    <source>
        <dbReference type="ARBA" id="ARBA00078072"/>
    </source>
</evidence>
<keyword evidence="5" id="KW-1003">Cell membrane</keyword>
<dbReference type="InterPro" id="IPR006558">
    <property type="entry name" value="LamG-like"/>
</dbReference>
<dbReference type="FunFam" id="2.60.220.50:FF:000020">
    <property type="entry name" value="Adhesion G-protein coupled receptor V1"/>
    <property type="match status" value="1"/>
</dbReference>
<dbReference type="FunFam" id="2.60.40.2030:FF:000012">
    <property type="entry name" value="Adhesion G-protein coupled receptor V1"/>
    <property type="match status" value="1"/>
</dbReference>
<evidence type="ECO:0000256" key="20">
    <source>
        <dbReference type="ARBA" id="ARBA00083929"/>
    </source>
</evidence>
<dbReference type="FunFam" id="2.60.40.2030:FF:000007">
    <property type="entry name" value="Adhesion G-protein coupled receptor V1"/>
    <property type="match status" value="4"/>
</dbReference>
<dbReference type="InterPro" id="IPR005492">
    <property type="entry name" value="EPTP"/>
</dbReference>
<dbReference type="FunFam" id="2.60.120.200:FF:000106">
    <property type="entry name" value="Adhesion G-protein coupled receptor V1"/>
    <property type="match status" value="1"/>
</dbReference>
<protein>
    <recommendedName>
        <fullName evidence="18">Adhesion G-protein coupled receptor V1</fullName>
    </recommendedName>
    <alternativeName>
        <fullName evidence="20">G-protein coupled receptor 98</fullName>
    </alternativeName>
    <alternativeName>
        <fullName evidence="19">Very large G-protein coupled receptor 1</fullName>
    </alternativeName>
</protein>
<keyword evidence="15 23" id="KW-0675">Receptor</keyword>
<evidence type="ECO:0000256" key="5">
    <source>
        <dbReference type="ARBA" id="ARBA00022475"/>
    </source>
</evidence>
<evidence type="ECO:0000256" key="9">
    <source>
        <dbReference type="ARBA" id="ARBA00022801"/>
    </source>
</evidence>
<dbReference type="Gene3D" id="2.60.40.2030">
    <property type="match status" value="32"/>
</dbReference>
<dbReference type="InterPro" id="IPR057244">
    <property type="entry name" value="GAIN_B"/>
</dbReference>
<comment type="subcellular location">
    <subcellularLocation>
        <location evidence="3">Cell membrane</location>
        <topology evidence="3">Multi-pass membrane protein</topology>
    </subcellularLocation>
    <subcellularLocation>
        <location evidence="1">Cell projection</location>
        <location evidence="1">Stereocilium membrane</location>
    </subcellularLocation>
    <subcellularLocation>
        <location evidence="2">Photoreceptor inner segment</location>
    </subcellularLocation>
</comment>
<dbReference type="GO" id="GO:0016787">
    <property type="term" value="F:hydrolase activity"/>
    <property type="evidence" value="ECO:0007669"/>
    <property type="project" value="UniProtKB-KW"/>
</dbReference>
<dbReference type="SMART" id="SM00560">
    <property type="entry name" value="LamGL"/>
    <property type="match status" value="1"/>
</dbReference>
<evidence type="ECO:0000256" key="16">
    <source>
        <dbReference type="ARBA" id="ARBA00023224"/>
    </source>
</evidence>
<dbReference type="SUPFAM" id="SSF141072">
    <property type="entry name" value="CalX-like"/>
    <property type="match status" value="36"/>
</dbReference>
<dbReference type="SMART" id="SM00303">
    <property type="entry name" value="GPS"/>
    <property type="match status" value="1"/>
</dbReference>
<keyword evidence="16" id="KW-0807">Transducer</keyword>
<dbReference type="GO" id="GO:0004930">
    <property type="term" value="F:G protein-coupled receptor activity"/>
    <property type="evidence" value="ECO:0007669"/>
    <property type="project" value="UniProtKB-KW"/>
</dbReference>
<dbReference type="InterPro" id="IPR026919">
    <property type="entry name" value="ADGRV1"/>
</dbReference>
<keyword evidence="13 21" id="KW-0472">Membrane</keyword>
<keyword evidence="14" id="KW-1015">Disulfide bond</keyword>
<dbReference type="FunFam" id="2.60.40.2030:FF:000013">
    <property type="entry name" value="Adhesion G-protein coupled receptor V1"/>
    <property type="match status" value="1"/>
</dbReference>
<feature type="transmembrane region" description="Helical" evidence="21">
    <location>
        <begin position="5714"/>
        <end position="5736"/>
    </location>
</feature>
<evidence type="ECO:0000256" key="18">
    <source>
        <dbReference type="ARBA" id="ARBA00070037"/>
    </source>
</evidence>
<sequence length="5801" mass="636559">MWVHEEPLYSLMVQIEGLEPKRGWTQFAILHCPSPLMSVYDLATAFSSSDPFIAVSHSILILSHRLSVCHHPPESPPQRNFTSGETEVKFTGQTEFVVHETSTTVIRLVIERTGDPANITAIVSIYGENTGDFFDTYAATYIPDTETNRTVYISVCDDDLPEADEMFMFYLTLQSALTTVNEPTGRNEFVPLTLIREKGTYGTVTVTFEANGGCGKRRGPRDVLAAFPAVLIGLERRTVVSGSRNWLNLRTGQVEGGSNPAEEDLSPAKGNITFPPGRAVLIYNLTVLDDQIPENDEIFNVHLRSVEGGAEINATRNTVQITIKKNDSPVRFTQSAYMVPEEGDVLTIQVVRGKDDSGKLIGSDEYEVSVGYIIITGNSTAHAQLYLDFLDLQPNMTIVFPSQVHESDMKFKIFDDAIPEIAETFQIMLLNDTLQGDAVLISPSIVHVTIKPNDKPYGVLSINSVLFAQVVVIDEDQTSRFEGITVARNGGTHGNVSVTWIITRNSSDPSPVTADMTPASGVLHFAQGQMLASLLLNIISDDFPEEAEPYLLRILADTIQGGAEVSEPAELLFYIQDSDDIYGLIEFYPLENQRIESNPTGRFLSLSFARQRGTVGVMERVELVNIIPPIPSVSPRLGAIRNISLRITPDIANGEIGFTSNLPIILHEPEDSTATMVSIALHRDGTDGQATVFWSFKPSGLNPKAVTYDDLSPFNGSVLFLSGQSDTSINITVKADDIPEMNETVTLTLDRVETERFVVYFGVSVENEILKSGFTSCELIIMENDDPGGVFEFSSSSRGPYTIKEGESVELEIVRSKGTLVKQFLRYTVEPRGSNEFYGNTGILEFKPGEREIIITLLTRMDGIPELDKLYSVVLSSHSELPSKLGSATRVNVTILKNDDPHGVIQFLADELAVTINESKGEDVYAAAYRIVRNQGNYGNVSVSWVVEPVSTNDIYPVQGTVFFGNQEFSNTITIYSLPDELPEEMEVFTISLVNTTGGARVGNTTSVVLQITRNDDPIYFSDPVVVKVQEGDFVHFTVLRNGSADVVITVLYATVDGGATAEEGDFISSGRSEALVFGVGEREHKISVFISEDDIPETDETFYIILFNSTGDTVVYRAGMATVVIEANDDPNGIFSLEPFDKPVEEGKTNVFLIVRQRGHFGNVSLTWQLFGNDSALEPGQEFCEIYGTVWFMDGEGSKPVTLHAIPDKIPEFNEFYTLKLVNASGGSPGPGGQLAETNLAVIVMIPFNDDPFGVFVIDPESQDREIVEDVLSEDDISYITNFTIWRQQGTFGDVRVGWEILSSVFPAGLPPMIDFLLLGSFSSSVQSQPHRRRHHSGTDALYFSGKEDAFGTVDPDFRFSWDNMLANFTFSAWVIPNPNSDGFIVAKYNYNGTIYYGVKIQTNESHVSVMLHYTAVVSNITYVAKTTVMKYVKENTWIHLLITLEDGTIEFYIDGNPVPGGIKSLKGAAVVDGPGIIRIGAGMNGSSRYTGLMQDVRLYERKLMPPEIYELHATPARTDVNPISGYLEYRQGETNKSFIVSARDDEEEEGEELFILKLVSVHGGARIPEENTIARLRVQKSDNANGLFGFTGACIPETSDEGSTISCVVERTRGALDYVYIFYVISQIDSTSINYSVADFANTSGTITFLPWQRSEVLNLHVLDDDIPELNEYFRVTLVSAISGDGKLGSAPTSGASIDPETETTDISIKASDHPYGLLQFSMGLPPWPHDKMILPATTVPYITVKEEIGHIRLLVVRAQGLLGTVVVEYKTVSLTAFSPEDYQSIAGTLEFQPGERYKYITVNITDNSVPELEKTFKVELLNPEGGASLGIASHIIVTIDASDDAHGVFEFSAESLSVSGTEPEDGDSVIVLQVVRNQGALSCVTLQWIIVCDPTEDLISTYGNITFDIGQRRANITVQVSPDEYPELDKMFSVLIINVSSGRLGIRTNATLTVLANDDPYGIFIFSEKNRPIKVEEETKNITLTIVRLNGLLGSVMVTYRSVGDDEKSPYLKSDVARATQERDYIPISGFVIFRANKIMNSPRLGPKGDTVAHIIINANDDAFGTLQLSTPAVRVAENYIGPIINVTRAGGIFADVSVKFKAVPITATAGEDYSVASSDVVLLEGETSKAVPIYIINDINPEDEEIFHVQLLNQTTGGALLGALTQSVITIEASDDPFGSFVFQVNELTVEEPEFNSVMVNLPVIRNAGTLGNVTIQWIATINGQLATGDLRVISGNVTFAPGETIQMLLLEILADDDPEIQEVIHVQLTQASNGGAIGLDGMANIIIPANDNPYGTVCFQHALYRIQEPLERSSFANITVKRSEGRFGELQVFYSTSEVDVVALAIEQGQDMLSYYEFPVQGIPNQLSRTKVNVSTASDPLHTCAIQCLKEQACFAFTFSSASGFPLCFWLTSWISQVTNNSGFWTYKKNVTSVSSLFGAQAIAGSDYESVTGQWAIMLEGEQFANLTVTILPDSLPELDEKFTVSLLKVELMNTSASLKNQPMIGKPNTSTVVITMNGDAFGVFVIYCVNLNATEKGLYVEVEERPQTNVQLMIHRTEGSLGQVTVEWSVIGGTATQNLDFVGGGEILVFAEGETKKMVTLTILDDPEPEDNENIIISLTHTEGGSRILPSSDTVTVVILANDNVAGVISFQTASRSVIGHEGEELQFHILRTAPGLGNVTVNWKIVGHRLDQTFENYSGVLFFPEESLNLTFCVHLLDDHIPEEKEEYQVVLFDIRTQGVSSMGAAVLDSQGYEAVLTIEASDEPHGVLNFASSSRMVLIQEANKTIQLFISREFGSLDAEGLAAQIIIDANDGVRGVIEWQNTSFEIDEIHGGLTLVAYRNRGSSGNVSLFFYAQNLEAKLGLDFNVTSRMLSFADGERYKYIDVMIFDDDIPEGDEKFQLILTNPSLGLELGENTTATVTILASDDGHGVLSFNNSDHFFLREQTALHLMESVAVLNIIREPPQGIFGTVTVQYLVREINSSAASVDLTPSQGYIILEEGVRFKTLHISAILDEEPEMDEHFIVTLFSPMGGARLGTRVETMITVLQNQAPLGLFSIYPVTNRTSSLIVEEANSTLYLKVSRSNGLNMSVSVEWETLSNTAFGIKGGISVLSVLQSFVEESVSSWCFFTSGESLYGVLLRTSPASFSSIYQWRGVFVPIEDFSIWNPQSCVTFHINGAAFLVITHGVSKQESSNHRVYTFTRGLRVLLIQTLSVPETRDVKHFTVERKDYLIIASHTTDSKSIQVFQWNNGLFILHHQLPIYGALHMALFPRGGFMYLAVSLSNSSLHPLLYQWADNEFQKLHQVPVNGITHMEALTFGSDIYLIVAKESSNSSEVFVWETGQSSFRHFQSLSSSAINKIHTFMPPSGLVHVLLAGKDRSALYSWNSEVNQFSLVLEAPPANHITSVTMRSLNSNKSLIVLSGDSYSQIYELTKVSNESDFIPSSGELIFDPGDMEVVLAVNILDDVIPEEEEFFTVWLKNPKGGAEIGASGYVNIIIPSNDNAHGVIAFAQNSLSKQVEEMEQDNLITLNIERLIGTYGRVTVQWIANGSINDIFPASGMITFSEGQALSTITLTVLADNIAELSETVVITFTHVTTVGIKDPMRGAIIDPKRARAVLTILPNDSPYGVVGWHTDSLFAKVAEPEENPTIVTLQILREQGFVGDIAVQLSAKPNFALQPFNQATENKDYVIEKETIIMAENTITTYVIVTILPDNVPELQEGFVVNITDVHLVDSSLAEGQPSVKRLGLEIAEVTIEENDDPRGIFSFNVMKDFSGAVAGYEVPPPQNILKLPVVRKAGRFGSVKLYWEAMPASASVEDFTPSFGNLTFADGQAAGVVEITIIDDTAIEFLELFNVTLIRVTGGARLGDDTVVTVTIPPNDSPVGVFGFEEKNGWESCLESTERNPNGAPSVKLPSRAQQMVTVKEPQSPGDSAATVLLTVSRSQGGRGAVRMIWILEEAARYDLTPLNGTLYFNETESQKTVVLRAIQDGLLEGNEMYTIQLVSTDNAEISPINGLATIIILGDQGASGVVGIAPSSNHILIGEPSGKYNGTAFISLVRGPGIFGEVTVYWNITPPLQKEFAEVSGTLTMRDRQSAAVILIQAIDDNLPEEKSCYQFHLSRVSDGGVINESTSIANITMVASDFPYGQFAFSQETLQTTEEEKSVNITIVRSSGYYGRVQLCYWTLNGTAEESMDFTSSSGELMFEPDETTQRISVEIHDDDLPEGPEEFSVTITKVELQGSGFDFAVRENGLQVDQPPGIGNISTVHIIIMKNDNAEGIIEFDPWYITLQVEEDVGMIMIPVVRKRGTHGYVTADFLSQSISALPNGIDYSVNNNSVIFHHGQNQSFISVSITDDDEREFAEQFEIQLIGATGGAVLGLHLVSQITIAKSDSPNGLVRFLNQSRIIVPNPSSSLTLSLVLERTGGLIGETQINWDILGPNSEEALSPLSSDIGDPVNGSFYFREGEGGLRTISLKIYPHGEVEVQEIFIIRLSLVKGETEIDPKATNITLIIQKFGDPNGIVQFAPESLSSKHYEEPSVLEGPENITLFIKRVQGTLGNIMVHWKLSSDSDTTGDFLATGGSVSIAENQSAAEIIIHLLPDDVPEVDENYVVELVSVEGGADLDQDKRVLRFTVLANDDPHGVFALYSDRQSVLIERDLSRHIQMNITRYSGTFGDVSVEYRISSHHEEPVITPENTVGCLLVKDGASFGVKRVPISSQVFLLLGLNFTLELTNASLINGSANYMPKIILGRAKSATLSIPEEAANSQVGFESLILQLTNIIEGTGEAVITRKGVYGSVTVSWTSGYPLDLIPEFVHPGNITPGFGNVTFSYGEQNKVISFHVIPSLSRREAFAIHLTSVYSNVPGGAYLRSGFTVAEIEPMGVFQFSPNTRHVSVEEDVQMIRLHVQRLFGFQSNLTKLTYQTIAGSAKPLEDFEPVQNGELVFGHFQAEAVVEISIVDDTISEMDEVFFVKLTSVEVLAIEKFNPNRNPRLNPDLSVSAVTVLANDIVHGIISLGPGFIYTEEDTNNSTPNTVILNIRRTQGFAGDVKVTVKTFGGVSAQSGINEFPFENVYGNSNLTWATEGMDFEEQIISVTLLDREKESKVSIRILDDDEPEGQEFFYVFLSDPQGGAQIVEGKDEYGFAAFATIIITGNDLQNGILGFSAEVQSGLVLDEDSESREVQLIVTRQPNRAFEDVKIFWRVTFNKTSVVLQKDGVNLANELLAVLGVTTCMAGQTICNISVGIKPDNVPEFETYFLVELYEVSSGAALNSSARFAYITVPENDFPRGLLYFAVGSRLAVANKKTTLISLQVVRDSSTALTTSVSYNMQELKRPEAVGRTFISPAISGQDFARSEGILTFEPGQRNAVVDVTLTPEIGSLHPFPKRFQVVLSNPTGGARVDDAYGIANITIVSDSDAQSVWGLADQLYQPLDDIILNRVLQSLNVKISTETTEEQLAAVIHIIDKVMVEGEKQVLTDKSRNLFYEILCALASPKRKDTQGYSLLAEVTEKFAFSLATGVKCGSPGEKGKTILDSCPYIAIMAHHWYPQQINGHKFDGKDGDSIRFPERLLEVSIASSPPRDENCKFVQFTEYSSQQWFITGDKRTALKNKIFSMSLKGQSSYPLKDNNEVIYRIYSADSRIVPHKSLCLLWNQAAESWLSDSQFCKVVDDTSDYVQCSCSHMSIYAVYAQTDNLSSYNEAFFSSGFICISGFTLAILSHLFCARCSMFAAKLLTHMMVASLGSQEGGARWRAAIQKEKVFPEHWERGRELISRSQLNFSAVEQLKGY</sequence>
<dbReference type="GO" id="GO:0010855">
    <property type="term" value="F:adenylate cyclase inhibitor activity"/>
    <property type="evidence" value="ECO:0007669"/>
    <property type="project" value="TreeGrafter"/>
</dbReference>
<dbReference type="PROSITE" id="PS50221">
    <property type="entry name" value="GAIN_B"/>
    <property type="match status" value="1"/>
</dbReference>
<dbReference type="GO" id="GO:0060171">
    <property type="term" value="C:stereocilium membrane"/>
    <property type="evidence" value="ECO:0007669"/>
    <property type="project" value="UniProtKB-SubCell"/>
</dbReference>
<proteinExistence type="inferred from homology"/>
<dbReference type="FunFam" id="2.60.40.2030:FF:000021">
    <property type="entry name" value="Adhesion G protein-coupled receptor V1"/>
    <property type="match status" value="1"/>
</dbReference>
<keyword evidence="17" id="KW-0966">Cell projection</keyword>
<dbReference type="Pfam" id="PF03160">
    <property type="entry name" value="Calx-beta"/>
    <property type="match status" value="32"/>
</dbReference>
<evidence type="ECO:0000256" key="17">
    <source>
        <dbReference type="ARBA" id="ARBA00023273"/>
    </source>
</evidence>
<keyword evidence="8" id="KW-0677">Repeat</keyword>
<dbReference type="PROSITE" id="PS50912">
    <property type="entry name" value="EAR"/>
    <property type="match status" value="4"/>
</dbReference>
<evidence type="ECO:0000256" key="10">
    <source>
        <dbReference type="ARBA" id="ARBA00022837"/>
    </source>
</evidence>
<dbReference type="FunFam" id="2.60.40.2030:FF:000028">
    <property type="entry name" value="Adhesion G-protein coupled receptor V1"/>
    <property type="match status" value="1"/>
</dbReference>
<dbReference type="GO" id="GO:0007605">
    <property type="term" value="P:sensory perception of sound"/>
    <property type="evidence" value="ECO:0007669"/>
    <property type="project" value="TreeGrafter"/>
</dbReference>
<evidence type="ECO:0000256" key="15">
    <source>
        <dbReference type="ARBA" id="ARBA00023170"/>
    </source>
</evidence>
<dbReference type="GO" id="GO:0048513">
    <property type="term" value="P:animal organ development"/>
    <property type="evidence" value="ECO:0007669"/>
    <property type="project" value="UniProtKB-ARBA"/>
</dbReference>
<dbReference type="InterPro" id="IPR003644">
    <property type="entry name" value="Calx_beta"/>
</dbReference>
<dbReference type="InterPro" id="IPR013320">
    <property type="entry name" value="ConA-like_dom_sf"/>
</dbReference>
<keyword evidence="9" id="KW-0378">Hydrolase</keyword>
<dbReference type="GO" id="GO:0007601">
    <property type="term" value="P:visual perception"/>
    <property type="evidence" value="ECO:0007669"/>
    <property type="project" value="TreeGrafter"/>
</dbReference>
<evidence type="ECO:0000256" key="21">
    <source>
        <dbReference type="SAM" id="Phobius"/>
    </source>
</evidence>
<dbReference type="GO" id="GO:0001965">
    <property type="term" value="F:G-protein alpha-subunit binding"/>
    <property type="evidence" value="ECO:0007669"/>
    <property type="project" value="TreeGrafter"/>
</dbReference>
<evidence type="ECO:0000256" key="8">
    <source>
        <dbReference type="ARBA" id="ARBA00022737"/>
    </source>
</evidence>
<dbReference type="GO" id="GO:0001917">
    <property type="term" value="C:photoreceptor inner segment"/>
    <property type="evidence" value="ECO:0007669"/>
    <property type="project" value="UniProtKB-SubCell"/>
</dbReference>
<dbReference type="FunFam" id="2.60.40.2030:FF:000017">
    <property type="entry name" value="Adhesion G protein-coupled receptor V1"/>
    <property type="match status" value="4"/>
</dbReference>
<keyword evidence="6 21" id="KW-0812">Transmembrane</keyword>
<accession>M7BZ56</accession>
<name>M7BZ56_CHEMY</name>
<dbReference type="SUPFAM" id="SSF49899">
    <property type="entry name" value="Concanavalin A-like lectins/glucanases"/>
    <property type="match status" value="1"/>
</dbReference>
<evidence type="ECO:0000256" key="1">
    <source>
        <dbReference type="ARBA" id="ARBA00004289"/>
    </source>
</evidence>
<organism evidence="23 24">
    <name type="scientific">Chelonia mydas</name>
    <name type="common">Green sea-turtle</name>
    <name type="synonym">Chelonia agassizi</name>
    <dbReference type="NCBI Taxonomy" id="8469"/>
    <lineage>
        <taxon>Eukaryota</taxon>
        <taxon>Metazoa</taxon>
        <taxon>Chordata</taxon>
        <taxon>Craniata</taxon>
        <taxon>Vertebrata</taxon>
        <taxon>Euteleostomi</taxon>
        <taxon>Archelosauria</taxon>
        <taxon>Testudinata</taxon>
        <taxon>Testudines</taxon>
        <taxon>Cryptodira</taxon>
        <taxon>Durocryptodira</taxon>
        <taxon>Americhelydia</taxon>
        <taxon>Chelonioidea</taxon>
        <taxon>Cheloniidae</taxon>
        <taxon>Chelonia</taxon>
    </lineage>
</organism>
<evidence type="ECO:0000256" key="4">
    <source>
        <dbReference type="ARBA" id="ARBA00007343"/>
    </source>
</evidence>
<dbReference type="SMART" id="SM00237">
    <property type="entry name" value="Calx_beta"/>
    <property type="match status" value="13"/>
</dbReference>
<gene>
    <name evidence="23" type="ORF">UY3_01579</name>
</gene>
<evidence type="ECO:0000256" key="14">
    <source>
        <dbReference type="ARBA" id="ARBA00023157"/>
    </source>
</evidence>
<evidence type="ECO:0000256" key="7">
    <source>
        <dbReference type="ARBA" id="ARBA00022729"/>
    </source>
</evidence>
<evidence type="ECO:0000313" key="23">
    <source>
        <dbReference type="EMBL" id="EMP41160.1"/>
    </source>
</evidence>
<dbReference type="EMBL" id="KB497515">
    <property type="protein sequence ID" value="EMP41160.1"/>
    <property type="molecule type" value="Genomic_DNA"/>
</dbReference>
<evidence type="ECO:0000256" key="13">
    <source>
        <dbReference type="ARBA" id="ARBA00023136"/>
    </source>
</evidence>
<keyword evidence="11 21" id="KW-1133">Transmembrane helix</keyword>
<keyword evidence="12" id="KW-0297">G-protein coupled receptor</keyword>
<dbReference type="Pfam" id="PF13385">
    <property type="entry name" value="Laminin_G_3"/>
    <property type="match status" value="1"/>
</dbReference>
<dbReference type="FunFam" id="2.60.40.2030:FF:000048">
    <property type="entry name" value="Adhesion G-protein coupled receptor V1"/>
    <property type="match status" value="1"/>
</dbReference>
<dbReference type="GO" id="GO:0005737">
    <property type="term" value="C:cytoplasm"/>
    <property type="evidence" value="ECO:0007669"/>
    <property type="project" value="TreeGrafter"/>
</dbReference>
<dbReference type="InterPro" id="IPR000203">
    <property type="entry name" value="GPS"/>
</dbReference>
<dbReference type="InterPro" id="IPR038081">
    <property type="entry name" value="CalX-like_sf"/>
</dbReference>
<keyword evidence="7" id="KW-0732">Signal</keyword>
<dbReference type="Gene3D" id="2.60.120.200">
    <property type="match status" value="1"/>
</dbReference>
<dbReference type="FunFam" id="2.60.40.2030:FF:000046">
    <property type="entry name" value="Adhesion G protein-coupled receptor V1"/>
    <property type="match status" value="1"/>
</dbReference>